<keyword evidence="3" id="KW-0479">Metal-binding</keyword>
<evidence type="ECO:0000256" key="5">
    <source>
        <dbReference type="ARBA" id="ARBA00023002"/>
    </source>
</evidence>
<keyword evidence="5" id="KW-0560">Oxidoreductase</keyword>
<evidence type="ECO:0000313" key="8">
    <source>
        <dbReference type="Proteomes" id="UP000193467"/>
    </source>
</evidence>
<dbReference type="Gene3D" id="3.90.180.10">
    <property type="entry name" value="Medium-chain alcohol dehydrogenases, catalytic domain"/>
    <property type="match status" value="1"/>
</dbReference>
<dbReference type="Pfam" id="PF00107">
    <property type="entry name" value="ADH_zinc_N"/>
    <property type="match status" value="1"/>
</dbReference>
<comment type="similarity">
    <text evidence="2">Belongs to the zinc-containing alcohol dehydrogenase family.</text>
</comment>
<organism evidence="7 8">
    <name type="scientific">Leucosporidium creatinivorum</name>
    <dbReference type="NCBI Taxonomy" id="106004"/>
    <lineage>
        <taxon>Eukaryota</taxon>
        <taxon>Fungi</taxon>
        <taxon>Dikarya</taxon>
        <taxon>Basidiomycota</taxon>
        <taxon>Pucciniomycotina</taxon>
        <taxon>Microbotryomycetes</taxon>
        <taxon>Leucosporidiales</taxon>
        <taxon>Leucosporidium</taxon>
    </lineage>
</organism>
<dbReference type="InterPro" id="IPR013149">
    <property type="entry name" value="ADH-like_C"/>
</dbReference>
<evidence type="ECO:0000256" key="1">
    <source>
        <dbReference type="ARBA" id="ARBA00001947"/>
    </source>
</evidence>
<dbReference type="AlphaFoldDB" id="A0A1Y2E684"/>
<keyword evidence="8" id="KW-1185">Reference proteome</keyword>
<dbReference type="EMBL" id="MCGR01000062">
    <property type="protein sequence ID" value="ORY66796.1"/>
    <property type="molecule type" value="Genomic_DNA"/>
</dbReference>
<dbReference type="PANTHER" id="PTHR43161">
    <property type="entry name" value="SORBITOL DEHYDROGENASE"/>
    <property type="match status" value="1"/>
</dbReference>
<dbReference type="GO" id="GO:0034079">
    <property type="term" value="P:butanediol biosynthetic process"/>
    <property type="evidence" value="ECO:0007669"/>
    <property type="project" value="TreeGrafter"/>
</dbReference>
<accession>A0A1Y2E684</accession>
<comment type="cofactor">
    <cofactor evidence="1">
        <name>Zn(2+)</name>
        <dbReference type="ChEBI" id="CHEBI:29105"/>
    </cofactor>
</comment>
<dbReference type="SUPFAM" id="SSF50129">
    <property type="entry name" value="GroES-like"/>
    <property type="match status" value="1"/>
</dbReference>
<comment type="caution">
    <text evidence="7">The sequence shown here is derived from an EMBL/GenBank/DDBJ whole genome shotgun (WGS) entry which is preliminary data.</text>
</comment>
<dbReference type="Pfam" id="PF08240">
    <property type="entry name" value="ADH_N"/>
    <property type="match status" value="1"/>
</dbReference>
<dbReference type="STRING" id="106004.A0A1Y2E684"/>
<dbReference type="InterPro" id="IPR036291">
    <property type="entry name" value="NAD(P)-bd_dom_sf"/>
</dbReference>
<dbReference type="InterPro" id="IPR011032">
    <property type="entry name" value="GroES-like_sf"/>
</dbReference>
<evidence type="ECO:0000259" key="6">
    <source>
        <dbReference type="SMART" id="SM00829"/>
    </source>
</evidence>
<dbReference type="Proteomes" id="UP000193467">
    <property type="component" value="Unassembled WGS sequence"/>
</dbReference>
<feature type="domain" description="Enoyl reductase (ER)" evidence="6">
    <location>
        <begin position="16"/>
        <end position="360"/>
    </location>
</feature>
<dbReference type="PANTHER" id="PTHR43161:SF23">
    <property type="entry name" value="(R,R)-BUTANEDIOL DEHYDROGENASE-RELATED"/>
    <property type="match status" value="1"/>
</dbReference>
<dbReference type="InterPro" id="IPR013154">
    <property type="entry name" value="ADH-like_N"/>
</dbReference>
<dbReference type="CDD" id="cd08233">
    <property type="entry name" value="butanediol_DH_like"/>
    <property type="match status" value="1"/>
</dbReference>
<dbReference type="OrthoDB" id="3941538at2759"/>
<dbReference type="SUPFAM" id="SSF51735">
    <property type="entry name" value="NAD(P)-binding Rossmann-fold domains"/>
    <property type="match status" value="1"/>
</dbReference>
<name>A0A1Y2E684_9BASI</name>
<dbReference type="GO" id="GO:0046872">
    <property type="term" value="F:metal ion binding"/>
    <property type="evidence" value="ECO:0007669"/>
    <property type="project" value="UniProtKB-KW"/>
</dbReference>
<dbReference type="Gene3D" id="3.40.50.720">
    <property type="entry name" value="NAD(P)-binding Rossmann-like Domain"/>
    <property type="match status" value="1"/>
</dbReference>
<evidence type="ECO:0000256" key="3">
    <source>
        <dbReference type="ARBA" id="ARBA00022723"/>
    </source>
</evidence>
<reference evidence="7 8" key="1">
    <citation type="submission" date="2016-07" db="EMBL/GenBank/DDBJ databases">
        <title>Pervasive Adenine N6-methylation of Active Genes in Fungi.</title>
        <authorList>
            <consortium name="DOE Joint Genome Institute"/>
            <person name="Mondo S.J."/>
            <person name="Dannebaum R.O."/>
            <person name="Kuo R.C."/>
            <person name="Labutti K."/>
            <person name="Haridas S."/>
            <person name="Kuo A."/>
            <person name="Salamov A."/>
            <person name="Ahrendt S.R."/>
            <person name="Lipzen A."/>
            <person name="Sullivan W."/>
            <person name="Andreopoulos W.B."/>
            <person name="Clum A."/>
            <person name="Lindquist E."/>
            <person name="Daum C."/>
            <person name="Ramamoorthy G.K."/>
            <person name="Gryganskyi A."/>
            <person name="Culley D."/>
            <person name="Magnuson J.K."/>
            <person name="James T.Y."/>
            <person name="O'Malley M.A."/>
            <person name="Stajich J.E."/>
            <person name="Spatafora J.W."/>
            <person name="Visel A."/>
            <person name="Grigoriev I.V."/>
        </authorList>
    </citation>
    <scope>NUCLEOTIDE SEQUENCE [LARGE SCALE GENOMIC DNA]</scope>
    <source>
        <strain evidence="7 8">62-1032</strain>
    </source>
</reference>
<keyword evidence="4" id="KW-0862">Zinc</keyword>
<dbReference type="GO" id="GO:0000721">
    <property type="term" value="F:(R,R)-butanediol dehydrogenase activity"/>
    <property type="evidence" value="ECO:0007669"/>
    <property type="project" value="TreeGrafter"/>
</dbReference>
<proteinExistence type="inferred from homology"/>
<gene>
    <name evidence="7" type="ORF">BCR35DRAFT_354841</name>
</gene>
<dbReference type="InterPro" id="IPR020843">
    <property type="entry name" value="ER"/>
</dbReference>
<evidence type="ECO:0000256" key="4">
    <source>
        <dbReference type="ARBA" id="ARBA00022833"/>
    </source>
</evidence>
<dbReference type="GO" id="GO:0005737">
    <property type="term" value="C:cytoplasm"/>
    <property type="evidence" value="ECO:0007669"/>
    <property type="project" value="TreeGrafter"/>
</dbReference>
<dbReference type="InParanoid" id="A0A1Y2E684"/>
<evidence type="ECO:0000256" key="2">
    <source>
        <dbReference type="ARBA" id="ARBA00008072"/>
    </source>
</evidence>
<evidence type="ECO:0000313" key="7">
    <source>
        <dbReference type="EMBL" id="ORY66796.1"/>
    </source>
</evidence>
<protein>
    <submittedName>
        <fullName evidence="7">Chaperonin 10-like protein</fullName>
    </submittedName>
</protein>
<sequence length="367" mass="38518">MSPPPSTTMKAARYYGVHDIRIEDVPIPQAKEGQCLVKVAWCGICGTDLHEYEAGPILCPSASKAHPITGETLPVCLGHEFSGIITSLGASLQGSWKVGDRVVVEPVISCHSCYACQHGYNNACTSLGFIGLSGYGGGLAEYIATDEQYLHKLPEGVSLQDGAMVEPLSVAMHAVEQAGMKKGDTALVLGAGPIGCFVIKTLIAKGASTVICSEPSSSRRRMATLAGATHVLTPPREGDIIAQVKALTEGNGVDVSFECAGVQATINTGIGALRPKGVCVNVAIWSIQPKIDMNALVLQEKTLKGVICYKNNHSSALSYLASGEINLDGFVTGTAALADVVEKGFKELINNNEQHVKILVSATGKEE</sequence>
<dbReference type="SMART" id="SM00829">
    <property type="entry name" value="PKS_ER"/>
    <property type="match status" value="1"/>
</dbReference>